<feature type="domain" description="Zinc finger PHD-type" evidence="5">
    <location>
        <begin position="217"/>
        <end position="261"/>
    </location>
</feature>
<dbReference type="GO" id="GO:0008270">
    <property type="term" value="F:zinc ion binding"/>
    <property type="evidence" value="ECO:0007669"/>
    <property type="project" value="UniProtKB-KW"/>
</dbReference>
<evidence type="ECO:0000256" key="2">
    <source>
        <dbReference type="ARBA" id="ARBA00022771"/>
    </source>
</evidence>
<dbReference type="Proteomes" id="UP001174909">
    <property type="component" value="Unassembled WGS sequence"/>
</dbReference>
<feature type="domain" description="Zinc finger PHD-type" evidence="5">
    <location>
        <begin position="170"/>
        <end position="216"/>
    </location>
</feature>
<comment type="caution">
    <text evidence="6">The sequence shown here is derived from an EMBL/GenBank/DDBJ whole genome shotgun (WGS) entry which is preliminary data.</text>
</comment>
<feature type="non-terminal residue" evidence="6">
    <location>
        <position position="291"/>
    </location>
</feature>
<evidence type="ECO:0000313" key="7">
    <source>
        <dbReference type="Proteomes" id="UP001174909"/>
    </source>
</evidence>
<gene>
    <name evidence="6" type="ORF">GBAR_LOCUS21156</name>
</gene>
<evidence type="ECO:0000256" key="4">
    <source>
        <dbReference type="SAM" id="MobiDB-lite"/>
    </source>
</evidence>
<evidence type="ECO:0000256" key="3">
    <source>
        <dbReference type="ARBA" id="ARBA00022833"/>
    </source>
</evidence>
<dbReference type="Pfam" id="PF00628">
    <property type="entry name" value="PHD"/>
    <property type="match status" value="1"/>
</dbReference>
<accession>A0AA35X2X7</accession>
<feature type="region of interest" description="Disordered" evidence="4">
    <location>
        <begin position="92"/>
        <end position="134"/>
    </location>
</feature>
<dbReference type="EMBL" id="CASHTH010002965">
    <property type="protein sequence ID" value="CAI8037871.1"/>
    <property type="molecule type" value="Genomic_DNA"/>
</dbReference>
<evidence type="ECO:0000313" key="6">
    <source>
        <dbReference type="EMBL" id="CAI8037871.1"/>
    </source>
</evidence>
<evidence type="ECO:0000259" key="5">
    <source>
        <dbReference type="SMART" id="SM00249"/>
    </source>
</evidence>
<dbReference type="InterPro" id="IPR011011">
    <property type="entry name" value="Znf_FYVE_PHD"/>
</dbReference>
<organism evidence="6 7">
    <name type="scientific">Geodia barretti</name>
    <name type="common">Barrett's horny sponge</name>
    <dbReference type="NCBI Taxonomy" id="519541"/>
    <lineage>
        <taxon>Eukaryota</taxon>
        <taxon>Metazoa</taxon>
        <taxon>Porifera</taxon>
        <taxon>Demospongiae</taxon>
        <taxon>Heteroscleromorpha</taxon>
        <taxon>Tetractinellida</taxon>
        <taxon>Astrophorina</taxon>
        <taxon>Geodiidae</taxon>
        <taxon>Geodia</taxon>
    </lineage>
</organism>
<keyword evidence="2" id="KW-0863">Zinc-finger</keyword>
<keyword evidence="7" id="KW-1185">Reference proteome</keyword>
<dbReference type="CDD" id="cd15489">
    <property type="entry name" value="PHD_SF"/>
    <property type="match status" value="1"/>
</dbReference>
<dbReference type="SMART" id="SM00249">
    <property type="entry name" value="PHD"/>
    <property type="match status" value="2"/>
</dbReference>
<name>A0AA35X2X7_GEOBA</name>
<protein>
    <recommendedName>
        <fullName evidence="5">Zinc finger PHD-type domain-containing protein</fullName>
    </recommendedName>
</protein>
<keyword evidence="3" id="KW-0862">Zinc</keyword>
<feature type="compositionally biased region" description="Polar residues" evidence="4">
    <location>
        <begin position="105"/>
        <end position="114"/>
    </location>
</feature>
<evidence type="ECO:0000256" key="1">
    <source>
        <dbReference type="ARBA" id="ARBA00022723"/>
    </source>
</evidence>
<keyword evidence="1" id="KW-0479">Metal-binding</keyword>
<dbReference type="SUPFAM" id="SSF57903">
    <property type="entry name" value="FYVE/PHD zinc finger"/>
    <property type="match status" value="2"/>
</dbReference>
<sequence>RRLWLLRLLQRQAKVWGTRGEEAGLRVRALPSLSVCCLCVHVLLSTGTVRYCCLLTPPSFISSPLPPPFSPSITCSHRKCLNLVRDPSAILQTKSLRKTPRSEGATDSTPQQASPLRPRRFTLGPTRGGGRKRDHDGLSVHLQWPWNPDITGVPVYSTSSGTESGRTLNLCKTCGSAGNVEMVTCVVCCQMFHTFCAGGASLPLATKNLYTCSLCVTCDVCGEGDNCVTCTSCDRWFHKACMSEHRSYVGGRGTWRCVAVPTVSPVEVPPPESVQSRCGTRISCTVRRATT</sequence>
<dbReference type="Gene3D" id="3.30.40.10">
    <property type="entry name" value="Zinc/RING finger domain, C3HC4 (zinc finger)"/>
    <property type="match status" value="2"/>
</dbReference>
<dbReference type="AlphaFoldDB" id="A0AA35X2X7"/>
<proteinExistence type="predicted"/>
<reference evidence="6" key="1">
    <citation type="submission" date="2023-03" db="EMBL/GenBank/DDBJ databases">
        <authorList>
            <person name="Steffen K."/>
            <person name="Cardenas P."/>
        </authorList>
    </citation>
    <scope>NUCLEOTIDE SEQUENCE</scope>
</reference>
<dbReference type="InterPro" id="IPR013083">
    <property type="entry name" value="Znf_RING/FYVE/PHD"/>
</dbReference>
<dbReference type="InterPro" id="IPR001965">
    <property type="entry name" value="Znf_PHD"/>
</dbReference>
<dbReference type="InterPro" id="IPR019787">
    <property type="entry name" value="Znf_PHD-finger"/>
</dbReference>